<reference evidence="1 2" key="1">
    <citation type="journal article" date="2016" name="Nat. Commun.">
        <title>Thousands of microbial genomes shed light on interconnected biogeochemical processes in an aquifer system.</title>
        <authorList>
            <person name="Anantharaman K."/>
            <person name="Brown C.T."/>
            <person name="Hug L.A."/>
            <person name="Sharon I."/>
            <person name="Castelle C.J."/>
            <person name="Probst A.J."/>
            <person name="Thomas B.C."/>
            <person name="Singh A."/>
            <person name="Wilkins M.J."/>
            <person name="Karaoz U."/>
            <person name="Brodie E.L."/>
            <person name="Williams K.H."/>
            <person name="Hubbard S.S."/>
            <person name="Banfield J.F."/>
        </authorList>
    </citation>
    <scope>NUCLEOTIDE SEQUENCE [LARGE SCALE GENOMIC DNA]</scope>
</reference>
<gene>
    <name evidence="1" type="ORF">A2482_00645</name>
</gene>
<proteinExistence type="predicted"/>
<name>A0A1F5T5N8_9BACT</name>
<organism evidence="1 2">
    <name type="scientific">Candidatus Falkowbacteria bacterium RIFOXYC2_FULL_48_21</name>
    <dbReference type="NCBI Taxonomy" id="1798005"/>
    <lineage>
        <taxon>Bacteria</taxon>
        <taxon>Candidatus Falkowiibacteriota</taxon>
    </lineage>
</organism>
<dbReference type="Proteomes" id="UP000178656">
    <property type="component" value="Unassembled WGS sequence"/>
</dbReference>
<protein>
    <submittedName>
        <fullName evidence="1">Uncharacterized protein</fullName>
    </submittedName>
</protein>
<dbReference type="AlphaFoldDB" id="A0A1F5T5N8"/>
<accession>A0A1F5T5N8</accession>
<comment type="caution">
    <text evidence="1">The sequence shown here is derived from an EMBL/GenBank/DDBJ whole genome shotgun (WGS) entry which is preliminary data.</text>
</comment>
<dbReference type="EMBL" id="MFGM01000074">
    <property type="protein sequence ID" value="OGF34287.1"/>
    <property type="molecule type" value="Genomic_DNA"/>
</dbReference>
<evidence type="ECO:0000313" key="2">
    <source>
        <dbReference type="Proteomes" id="UP000178656"/>
    </source>
</evidence>
<evidence type="ECO:0000313" key="1">
    <source>
        <dbReference type="EMBL" id="OGF34287.1"/>
    </source>
</evidence>
<sequence>MKKIDVLILIALPASGKSEVRKFMKQMPKECFPQFHDDVAQLDDYPYVEFMRAVDEAAINRLKMDPIFFHAPDRGFKDPFEWITLIELLNEDFAFRQTGRTPSQAGRSATTLFARIDRAERLAGAKMKIGRLPEDVVNTLAIQVEKAAEKVETTFSYDCPPAIADKRSLIIEFSRGAAINAPMPLDPPYGYEFALSRLSPQILEKATVLYILVTPEQSRIKNTARAVPPPGCTDTTTYHGVPMAVMLNDYGCDDMADWLLKEGVPLSFLNIDAHGKRFIIPATIFDNRADLTTFVRQPKQQWLQADTNRIQKQLTTALDKLVK</sequence>